<feature type="non-terminal residue" evidence="2">
    <location>
        <position position="1"/>
    </location>
</feature>
<feature type="non-terminal residue" evidence="2">
    <location>
        <position position="71"/>
    </location>
</feature>
<name>A0A6N9U6G9_STRHA</name>
<dbReference type="EMBL" id="JAAGLQ010000593">
    <property type="protein sequence ID" value="NEA19157.1"/>
    <property type="molecule type" value="Genomic_DNA"/>
</dbReference>
<dbReference type="Proteomes" id="UP000471293">
    <property type="component" value="Unassembled WGS sequence"/>
</dbReference>
<proteinExistence type="predicted"/>
<accession>A0A6N9U6G9</accession>
<gene>
    <name evidence="2" type="ORF">G3I29_27440</name>
</gene>
<reference evidence="2 3" key="1">
    <citation type="submission" date="2020-01" db="EMBL/GenBank/DDBJ databases">
        <title>Insect and environment-associated Actinomycetes.</title>
        <authorList>
            <person name="Currrie C."/>
            <person name="Chevrette M."/>
            <person name="Carlson C."/>
            <person name="Stubbendieck R."/>
            <person name="Wendt-Pienkowski E."/>
        </authorList>
    </citation>
    <scope>NUCLEOTIDE SEQUENCE [LARGE SCALE GENOMIC DNA]</scope>
    <source>
        <strain evidence="2 3">SID11342</strain>
    </source>
</reference>
<dbReference type="AlphaFoldDB" id="A0A6N9U6G9"/>
<sequence length="71" mass="7167">GTRAEPSARRTPGASAVPGQVSGQAGGDLATRRTPAVATLVRGPAGLMAAVERLVRDMVVVGTLEDAEELV</sequence>
<evidence type="ECO:0000313" key="3">
    <source>
        <dbReference type="Proteomes" id="UP000471293"/>
    </source>
</evidence>
<dbReference type="RefSeq" id="WP_164348428.1">
    <property type="nucleotide sequence ID" value="NZ_JAAGLQ010000593.1"/>
</dbReference>
<feature type="region of interest" description="Disordered" evidence="1">
    <location>
        <begin position="1"/>
        <end position="32"/>
    </location>
</feature>
<evidence type="ECO:0000313" key="2">
    <source>
        <dbReference type="EMBL" id="NEA19157.1"/>
    </source>
</evidence>
<comment type="caution">
    <text evidence="2">The sequence shown here is derived from an EMBL/GenBank/DDBJ whole genome shotgun (WGS) entry which is preliminary data.</text>
</comment>
<evidence type="ECO:0000256" key="1">
    <source>
        <dbReference type="SAM" id="MobiDB-lite"/>
    </source>
</evidence>
<protein>
    <submittedName>
        <fullName evidence="2">Uncharacterized protein</fullName>
    </submittedName>
</protein>
<organism evidence="2 3">
    <name type="scientific">Streptomyces halstedii</name>
    <dbReference type="NCBI Taxonomy" id="1944"/>
    <lineage>
        <taxon>Bacteria</taxon>
        <taxon>Bacillati</taxon>
        <taxon>Actinomycetota</taxon>
        <taxon>Actinomycetes</taxon>
        <taxon>Kitasatosporales</taxon>
        <taxon>Streptomycetaceae</taxon>
        <taxon>Streptomyces</taxon>
    </lineage>
</organism>